<keyword evidence="4" id="KW-1185">Reference proteome</keyword>
<dbReference type="SMART" id="SM00530">
    <property type="entry name" value="HTH_XRE"/>
    <property type="match status" value="1"/>
</dbReference>
<comment type="caution">
    <text evidence="3">The sequence shown here is derived from an EMBL/GenBank/DDBJ whole genome shotgun (WGS) entry which is preliminary data.</text>
</comment>
<evidence type="ECO:0000313" key="3">
    <source>
        <dbReference type="EMBL" id="GHE86233.1"/>
    </source>
</evidence>
<dbReference type="RefSeq" id="WP_189377570.1">
    <property type="nucleotide sequence ID" value="NZ_BNAH01000005.1"/>
</dbReference>
<dbReference type="Proteomes" id="UP000626370">
    <property type="component" value="Unassembled WGS sequence"/>
</dbReference>
<sequence>MISTDKIKQLRTQHGWSQEQLAIVSGVSVRTIQRIEKSGECSLESKMALAGAFSVSVEYLNDSSSYFHDYKTVSFKDNLASWFVLLVIILGILLVNGSGKIDERLHINLFVMAAFWLATAIRAQGSEVIVLTFKLVFGMFSKSVKGIPVRQSIMNINQQIKLVYSSALFAFVFLALQLFDGSVFSSQQSLDLFVMQMAQSAITAIIYSIFFAEFLLRSAKLRLENHLVLSSRIDV</sequence>
<feature type="transmembrane region" description="Helical" evidence="1">
    <location>
        <begin position="79"/>
        <end position="98"/>
    </location>
</feature>
<evidence type="ECO:0000313" key="4">
    <source>
        <dbReference type="Proteomes" id="UP000626370"/>
    </source>
</evidence>
<gene>
    <name evidence="3" type="ORF">GCM10011501_14130</name>
</gene>
<keyword evidence="1" id="KW-0472">Membrane</keyword>
<dbReference type="Gene3D" id="1.10.260.40">
    <property type="entry name" value="lambda repressor-like DNA-binding domains"/>
    <property type="match status" value="1"/>
</dbReference>
<protein>
    <recommendedName>
        <fullName evidence="2">HTH cro/C1-type domain-containing protein</fullName>
    </recommendedName>
</protein>
<feature type="transmembrane region" description="Helical" evidence="1">
    <location>
        <begin position="129"/>
        <end position="148"/>
    </location>
</feature>
<feature type="transmembrane region" description="Helical" evidence="1">
    <location>
        <begin position="199"/>
        <end position="216"/>
    </location>
</feature>
<evidence type="ECO:0000259" key="2">
    <source>
        <dbReference type="PROSITE" id="PS50943"/>
    </source>
</evidence>
<feature type="domain" description="HTH cro/C1-type" evidence="2">
    <location>
        <begin position="7"/>
        <end position="60"/>
    </location>
</feature>
<feature type="transmembrane region" description="Helical" evidence="1">
    <location>
        <begin position="160"/>
        <end position="179"/>
    </location>
</feature>
<keyword evidence="1" id="KW-1133">Transmembrane helix</keyword>
<dbReference type="EMBL" id="BNAH01000005">
    <property type="protein sequence ID" value="GHE86233.1"/>
    <property type="molecule type" value="Genomic_DNA"/>
</dbReference>
<dbReference type="SUPFAM" id="SSF47413">
    <property type="entry name" value="lambda repressor-like DNA-binding domains"/>
    <property type="match status" value="1"/>
</dbReference>
<dbReference type="Pfam" id="PF01381">
    <property type="entry name" value="HTH_3"/>
    <property type="match status" value="1"/>
</dbReference>
<reference evidence="4" key="1">
    <citation type="journal article" date="2019" name="Int. J. Syst. Evol. Microbiol.">
        <title>The Global Catalogue of Microorganisms (GCM) 10K type strain sequencing project: providing services to taxonomists for standard genome sequencing and annotation.</title>
        <authorList>
            <consortium name="The Broad Institute Genomics Platform"/>
            <consortium name="The Broad Institute Genome Sequencing Center for Infectious Disease"/>
            <person name="Wu L."/>
            <person name="Ma J."/>
        </authorList>
    </citation>
    <scope>NUCLEOTIDE SEQUENCE [LARGE SCALE GENOMIC DNA]</scope>
    <source>
        <strain evidence="4">CGMCC 1.15922</strain>
    </source>
</reference>
<dbReference type="PROSITE" id="PS50943">
    <property type="entry name" value="HTH_CROC1"/>
    <property type="match status" value="1"/>
</dbReference>
<dbReference type="CDD" id="cd00093">
    <property type="entry name" value="HTH_XRE"/>
    <property type="match status" value="1"/>
</dbReference>
<proteinExistence type="predicted"/>
<dbReference type="InterPro" id="IPR010982">
    <property type="entry name" value="Lambda_DNA-bd_dom_sf"/>
</dbReference>
<keyword evidence="1" id="KW-0812">Transmembrane</keyword>
<dbReference type="InterPro" id="IPR001387">
    <property type="entry name" value="Cro/C1-type_HTH"/>
</dbReference>
<accession>A0ABQ3IK71</accession>
<name>A0ABQ3IK71_9GAMM</name>
<organism evidence="3 4">
    <name type="scientific">Thalassotalea profundi</name>
    <dbReference type="NCBI Taxonomy" id="2036687"/>
    <lineage>
        <taxon>Bacteria</taxon>
        <taxon>Pseudomonadati</taxon>
        <taxon>Pseudomonadota</taxon>
        <taxon>Gammaproteobacteria</taxon>
        <taxon>Alteromonadales</taxon>
        <taxon>Colwelliaceae</taxon>
        <taxon>Thalassotalea</taxon>
    </lineage>
</organism>
<evidence type="ECO:0000256" key="1">
    <source>
        <dbReference type="SAM" id="Phobius"/>
    </source>
</evidence>